<feature type="region of interest" description="Disordered" evidence="1">
    <location>
        <begin position="247"/>
        <end position="267"/>
    </location>
</feature>
<gene>
    <name evidence="2" type="ORF">BU26DRAFT_332947</name>
</gene>
<feature type="region of interest" description="Disordered" evidence="1">
    <location>
        <begin position="147"/>
        <end position="168"/>
    </location>
</feature>
<organism evidence="2 3">
    <name type="scientific">Trematosphaeria pertusa</name>
    <dbReference type="NCBI Taxonomy" id="390896"/>
    <lineage>
        <taxon>Eukaryota</taxon>
        <taxon>Fungi</taxon>
        <taxon>Dikarya</taxon>
        <taxon>Ascomycota</taxon>
        <taxon>Pezizomycotina</taxon>
        <taxon>Dothideomycetes</taxon>
        <taxon>Pleosporomycetidae</taxon>
        <taxon>Pleosporales</taxon>
        <taxon>Massarineae</taxon>
        <taxon>Trematosphaeriaceae</taxon>
        <taxon>Trematosphaeria</taxon>
    </lineage>
</organism>
<dbReference type="GeneID" id="54575539"/>
<evidence type="ECO:0000313" key="3">
    <source>
        <dbReference type="Proteomes" id="UP000800094"/>
    </source>
</evidence>
<dbReference type="AlphaFoldDB" id="A0A6A6ICT8"/>
<proteinExistence type="predicted"/>
<dbReference type="Proteomes" id="UP000800094">
    <property type="component" value="Unassembled WGS sequence"/>
</dbReference>
<dbReference type="RefSeq" id="XP_033683398.1">
    <property type="nucleotide sequence ID" value="XM_033822209.1"/>
</dbReference>
<accession>A0A6A6ICT8</accession>
<keyword evidence="3" id="KW-1185">Reference proteome</keyword>
<evidence type="ECO:0000313" key="2">
    <source>
        <dbReference type="EMBL" id="KAF2248394.1"/>
    </source>
</evidence>
<evidence type="ECO:0000256" key="1">
    <source>
        <dbReference type="SAM" id="MobiDB-lite"/>
    </source>
</evidence>
<dbReference type="EMBL" id="ML987196">
    <property type="protein sequence ID" value="KAF2248394.1"/>
    <property type="molecule type" value="Genomic_DNA"/>
</dbReference>
<sequence length="267" mass="30076">MCLVLYRHSNLDGEKDEMKKGNRSVGNQRIFVYYKKLSWPVPVPAARCRPRSSGLGRTCSAHRMLTHAHRSRACVTGAGAEESAAALVQRVHGTSHSCHHSIRVSVCDSQSVCSWIRTKKSCHLSPFHIKHRQLLLRSRGQFPLLPSQKQRRVRSTSSIGSTSHECDESRLYENASAGEITRRPRAEGYWPSMDDSRASLSFYVFSNPAPRTWCVSPLPRTVKRIQWLRPDNRLACSCFHPRTFSGATPFENTNHTPPAFQGKPPAV</sequence>
<name>A0A6A6ICT8_9PLEO</name>
<reference evidence="2" key="1">
    <citation type="journal article" date="2020" name="Stud. Mycol.">
        <title>101 Dothideomycetes genomes: a test case for predicting lifestyles and emergence of pathogens.</title>
        <authorList>
            <person name="Haridas S."/>
            <person name="Albert R."/>
            <person name="Binder M."/>
            <person name="Bloem J."/>
            <person name="Labutti K."/>
            <person name="Salamov A."/>
            <person name="Andreopoulos B."/>
            <person name="Baker S."/>
            <person name="Barry K."/>
            <person name="Bills G."/>
            <person name="Bluhm B."/>
            <person name="Cannon C."/>
            <person name="Castanera R."/>
            <person name="Culley D."/>
            <person name="Daum C."/>
            <person name="Ezra D."/>
            <person name="Gonzalez J."/>
            <person name="Henrissat B."/>
            <person name="Kuo A."/>
            <person name="Liang C."/>
            <person name="Lipzen A."/>
            <person name="Lutzoni F."/>
            <person name="Magnuson J."/>
            <person name="Mondo S."/>
            <person name="Nolan M."/>
            <person name="Ohm R."/>
            <person name="Pangilinan J."/>
            <person name="Park H.-J."/>
            <person name="Ramirez L."/>
            <person name="Alfaro M."/>
            <person name="Sun H."/>
            <person name="Tritt A."/>
            <person name="Yoshinaga Y."/>
            <person name="Zwiers L.-H."/>
            <person name="Turgeon B."/>
            <person name="Goodwin S."/>
            <person name="Spatafora J."/>
            <person name="Crous P."/>
            <person name="Grigoriev I."/>
        </authorList>
    </citation>
    <scope>NUCLEOTIDE SEQUENCE</scope>
    <source>
        <strain evidence="2">CBS 122368</strain>
    </source>
</reference>
<protein>
    <submittedName>
        <fullName evidence="2">Uncharacterized protein</fullName>
    </submittedName>
</protein>